<feature type="non-terminal residue" evidence="1">
    <location>
        <position position="1"/>
    </location>
</feature>
<dbReference type="EMBL" id="LAZR01040846">
    <property type="protein sequence ID" value="KKL13462.1"/>
    <property type="molecule type" value="Genomic_DNA"/>
</dbReference>
<sequence length="229" mass="26600">VYGLSHTSPELLIKGITKPRDDAIKIFQDLLKEARKDSKQNGSLNPLAYYSLKGRKRLLDQIESLIIDSQKYMLIHANATMLESIFEIMKIKKGNIPDMHIFVQITWNPNPNLDINSVYKKYVYLLGEDYVSLPHEFYNEIFALFLQEFPKAMPPEYKQSMLDLQKTHFMQLLTDEGSVLGVHFGSKEGGGHFTRDPFTTQAHYMIFFLIFETSKEKKVNREILKDETN</sequence>
<protein>
    <submittedName>
        <fullName evidence="1">Uncharacterized protein</fullName>
    </submittedName>
</protein>
<comment type="caution">
    <text evidence="1">The sequence shown here is derived from an EMBL/GenBank/DDBJ whole genome shotgun (WGS) entry which is preliminary data.</text>
</comment>
<evidence type="ECO:0000313" key="1">
    <source>
        <dbReference type="EMBL" id="KKL13462.1"/>
    </source>
</evidence>
<proteinExistence type="predicted"/>
<dbReference type="AlphaFoldDB" id="A0A0F9BHZ8"/>
<organism evidence="1">
    <name type="scientific">marine sediment metagenome</name>
    <dbReference type="NCBI Taxonomy" id="412755"/>
    <lineage>
        <taxon>unclassified sequences</taxon>
        <taxon>metagenomes</taxon>
        <taxon>ecological metagenomes</taxon>
    </lineage>
</organism>
<reference evidence="1" key="1">
    <citation type="journal article" date="2015" name="Nature">
        <title>Complex archaea that bridge the gap between prokaryotes and eukaryotes.</title>
        <authorList>
            <person name="Spang A."/>
            <person name="Saw J.H."/>
            <person name="Jorgensen S.L."/>
            <person name="Zaremba-Niedzwiedzka K."/>
            <person name="Martijn J."/>
            <person name="Lind A.E."/>
            <person name="van Eijk R."/>
            <person name="Schleper C."/>
            <person name="Guy L."/>
            <person name="Ettema T.J."/>
        </authorList>
    </citation>
    <scope>NUCLEOTIDE SEQUENCE</scope>
</reference>
<name>A0A0F9BHZ8_9ZZZZ</name>
<gene>
    <name evidence="1" type="ORF">LCGC14_2525550</name>
</gene>
<accession>A0A0F9BHZ8</accession>